<dbReference type="Proteomes" id="UP001248581">
    <property type="component" value="Chromosome"/>
</dbReference>
<dbReference type="SMART" id="SM00671">
    <property type="entry name" value="SEL1"/>
    <property type="match status" value="3"/>
</dbReference>
<dbReference type="InterPro" id="IPR052945">
    <property type="entry name" value="Mitotic_Regulator"/>
</dbReference>
<keyword evidence="3" id="KW-1185">Reference proteome</keyword>
<dbReference type="InterPro" id="IPR011990">
    <property type="entry name" value="TPR-like_helical_dom_sf"/>
</dbReference>
<dbReference type="SUPFAM" id="SSF81901">
    <property type="entry name" value="HCP-like"/>
    <property type="match status" value="1"/>
</dbReference>
<feature type="signal peptide" evidence="1">
    <location>
        <begin position="1"/>
        <end position="21"/>
    </location>
</feature>
<sequence>MKRITLSAFILTVFLTPNLFASTVQTQHTVSNDAVQKCVSETCRDKFKTILKFAHNGNPSAQVLVATAYLTGDGLEQNSELSAKWLRRAVRQGSTKATWMLSNLYKDGIGVEQDTIKAENLLSRAVKREYGPALFQTAMQTFDMSSDSNKKEIELLERAKSVGYKPAIYLLAKMYETGTAIEKDSYKSAVLYNDLKFSDYKDSQHRLEIVKESAKKTSPSTYNKITNLDDDTEIITIVHQGFDYDLYLDYAIKTFRDERSIYDGKGGMSHIRGRTCGYSTGCRTKESRLDIAIFFGRH</sequence>
<dbReference type="PANTHER" id="PTHR43628:SF1">
    <property type="entry name" value="CHITIN SYNTHASE REGULATORY FACTOR 2-RELATED"/>
    <property type="match status" value="1"/>
</dbReference>
<evidence type="ECO:0000256" key="1">
    <source>
        <dbReference type="SAM" id="SignalP"/>
    </source>
</evidence>
<proteinExistence type="predicted"/>
<name>A0ABY9TF42_9GAMM</name>
<evidence type="ECO:0000313" key="2">
    <source>
        <dbReference type="EMBL" id="WNC67397.1"/>
    </source>
</evidence>
<dbReference type="Gene3D" id="1.25.40.10">
    <property type="entry name" value="Tetratricopeptide repeat domain"/>
    <property type="match status" value="1"/>
</dbReference>
<dbReference type="Pfam" id="PF08238">
    <property type="entry name" value="Sel1"/>
    <property type="match status" value="3"/>
</dbReference>
<accession>A0ABY9TF42</accession>
<dbReference type="EMBL" id="CP134146">
    <property type="protein sequence ID" value="WNC67397.1"/>
    <property type="molecule type" value="Genomic_DNA"/>
</dbReference>
<dbReference type="InterPro" id="IPR006597">
    <property type="entry name" value="Sel1-like"/>
</dbReference>
<evidence type="ECO:0000313" key="3">
    <source>
        <dbReference type="Proteomes" id="UP001248581"/>
    </source>
</evidence>
<keyword evidence="1" id="KW-0732">Signal</keyword>
<gene>
    <name evidence="2" type="ORF">RI845_12805</name>
</gene>
<organism evidence="2 3">
    <name type="scientific">Thalassotalea nanhaiensis</name>
    <dbReference type="NCBI Taxonomy" id="3065648"/>
    <lineage>
        <taxon>Bacteria</taxon>
        <taxon>Pseudomonadati</taxon>
        <taxon>Pseudomonadota</taxon>
        <taxon>Gammaproteobacteria</taxon>
        <taxon>Alteromonadales</taxon>
        <taxon>Colwelliaceae</taxon>
        <taxon>Thalassotalea</taxon>
    </lineage>
</organism>
<feature type="chain" id="PRO_5046762924" evidence="1">
    <location>
        <begin position="22"/>
        <end position="298"/>
    </location>
</feature>
<dbReference type="RefSeq" id="WP_348386556.1">
    <property type="nucleotide sequence ID" value="NZ_CP134146.1"/>
</dbReference>
<reference evidence="3" key="1">
    <citation type="submission" date="2023-09" db="EMBL/GenBank/DDBJ databases">
        <authorList>
            <person name="Li S."/>
            <person name="Li X."/>
            <person name="Zhang C."/>
            <person name="Zhao Z."/>
        </authorList>
    </citation>
    <scope>NUCLEOTIDE SEQUENCE [LARGE SCALE GENOMIC DNA]</scope>
    <source>
        <strain evidence="3">SQ345</strain>
    </source>
</reference>
<protein>
    <submittedName>
        <fullName evidence="2">Tetratricopeptide repeat protein</fullName>
    </submittedName>
</protein>
<dbReference type="PANTHER" id="PTHR43628">
    <property type="entry name" value="ACTIVATOR OF C KINASE PROTEIN 1-RELATED"/>
    <property type="match status" value="1"/>
</dbReference>